<sequence>MAITQAANPYAATRLLLDGQQRLTSLSAVIRGEPVKVRGRVKPIELLFNLEHPERQEIITEVDEDADDEATEMDEADSTEDELQRRFERMTFVVATNKLAALPQWVKVSEVFKSDSDTSFLKGAGIVGFDDPRYEKYSKRLAQLRRIRKYVYRMDVLERSLTYEEVTEIFVRVNSLGAKLRSSDLALAQITARWRHSLEVFQKFQAECAKLGFELDLGIHLKTLIAFATGQSRFLTAGRLSLDVLQTAWKVATEGMRFAINFLKSNVGIDSPALLSSPFLMIVVAYFGHAKGYALSPEESDRLRQWALLANAKGRFSRGSSETILDQDLSIISKGGSADALIDRVRLQFGRLNITPEDLEGRDQRSSLFKTMFLTFRALGAKDWTSNLQISLDHSGSQHRLQFHHFFPKALLTKNGFSSREADDIANLTFIGGRTNRKISDKAPSVYLADFMAKQGPGLLTLQSIPSDPKLFDVGRYREFLAARRVLLAKALNEFLGVSGE</sequence>
<reference evidence="3" key="1">
    <citation type="journal article" date="2017" name="Biotechnol. Biofuels">
        <title>Evaluation of environmental bacterial communities as a factor affecting the growth of duckweed Lemna minor.</title>
        <authorList>
            <person name="Ishizawa H."/>
            <person name="Kuroda M."/>
            <person name="Morikawa M."/>
            <person name="Ike M."/>
        </authorList>
    </citation>
    <scope>NUCLEOTIDE SEQUENCE [LARGE SCALE GENOMIC DNA]</scope>
    <source>
        <strain evidence="3">M6</strain>
    </source>
</reference>
<reference evidence="3" key="2">
    <citation type="journal article" date="2017" name="Plant Physiol. Biochem.">
        <title>Differential oxidative and antioxidative response of duckweed Lemna minor toward plant growth promoting/inhibiting bacteria.</title>
        <authorList>
            <person name="Ishizawa H."/>
            <person name="Kuroda M."/>
            <person name="Morikawa M."/>
            <person name="Ike M."/>
        </authorList>
    </citation>
    <scope>NUCLEOTIDE SEQUENCE [LARGE SCALE GENOMIC DNA]</scope>
    <source>
        <strain evidence="3">M6</strain>
    </source>
</reference>
<organism evidence="2 3">
    <name type="scientific">Asticcacaulis excentricus</name>
    <dbReference type="NCBI Taxonomy" id="78587"/>
    <lineage>
        <taxon>Bacteria</taxon>
        <taxon>Pseudomonadati</taxon>
        <taxon>Pseudomonadota</taxon>
        <taxon>Alphaproteobacteria</taxon>
        <taxon>Caulobacterales</taxon>
        <taxon>Caulobacteraceae</taxon>
        <taxon>Asticcacaulis</taxon>
    </lineage>
</organism>
<protein>
    <recommendedName>
        <fullName evidence="1">GmrSD restriction endonucleases N-terminal domain-containing protein</fullName>
    </recommendedName>
</protein>
<gene>
    <name evidence="2" type="ORF">EM6_0513</name>
</gene>
<dbReference type="EMBL" id="AP018827">
    <property type="protein sequence ID" value="BBF79936.1"/>
    <property type="molecule type" value="Genomic_DNA"/>
</dbReference>
<dbReference type="AlphaFoldDB" id="A0A3G9FZZ9"/>
<dbReference type="Proteomes" id="UP000278756">
    <property type="component" value="Chromosome 1"/>
</dbReference>
<proteinExistence type="predicted"/>
<evidence type="ECO:0000259" key="1">
    <source>
        <dbReference type="Pfam" id="PF03235"/>
    </source>
</evidence>
<dbReference type="InterPro" id="IPR004919">
    <property type="entry name" value="GmrSD_N"/>
</dbReference>
<accession>A0A3G9FZZ9</accession>
<dbReference type="Pfam" id="PF03235">
    <property type="entry name" value="GmrSD_N"/>
    <property type="match status" value="1"/>
</dbReference>
<evidence type="ECO:0000313" key="3">
    <source>
        <dbReference type="Proteomes" id="UP000278756"/>
    </source>
</evidence>
<evidence type="ECO:0000313" key="2">
    <source>
        <dbReference type="EMBL" id="BBF79936.1"/>
    </source>
</evidence>
<name>A0A3G9FZZ9_9CAUL</name>
<dbReference type="PANTHER" id="PTHR37292">
    <property type="entry name" value="VNG6097C"/>
    <property type="match status" value="1"/>
</dbReference>
<feature type="domain" description="GmrSD restriction endonucleases N-terminal" evidence="1">
    <location>
        <begin position="11"/>
        <end position="190"/>
    </location>
</feature>
<dbReference type="PANTHER" id="PTHR37292:SF2">
    <property type="entry name" value="DUF262 DOMAIN-CONTAINING PROTEIN"/>
    <property type="match status" value="1"/>
</dbReference>